<dbReference type="InterPro" id="IPR007627">
    <property type="entry name" value="RNA_pol_sigma70_r2"/>
</dbReference>
<dbReference type="InterPro" id="IPR014284">
    <property type="entry name" value="RNA_pol_sigma-70_dom"/>
</dbReference>
<evidence type="ECO:0000256" key="2">
    <source>
        <dbReference type="ARBA" id="ARBA00023015"/>
    </source>
</evidence>
<dbReference type="Gene3D" id="1.10.10.10">
    <property type="entry name" value="Winged helix-like DNA-binding domain superfamily/Winged helix DNA-binding domain"/>
    <property type="match status" value="1"/>
</dbReference>
<proteinExistence type="inferred from homology"/>
<evidence type="ECO:0000256" key="3">
    <source>
        <dbReference type="ARBA" id="ARBA00023082"/>
    </source>
</evidence>
<dbReference type="NCBIfam" id="TIGR02937">
    <property type="entry name" value="sigma70-ECF"/>
    <property type="match status" value="1"/>
</dbReference>
<evidence type="ECO:0000259" key="6">
    <source>
        <dbReference type="Pfam" id="PF08281"/>
    </source>
</evidence>
<dbReference type="Pfam" id="PF08281">
    <property type="entry name" value="Sigma70_r4_2"/>
    <property type="match status" value="1"/>
</dbReference>
<organism evidence="7 8">
    <name type="scientific">Paenibacillus spongiae</name>
    <dbReference type="NCBI Taxonomy" id="2909671"/>
    <lineage>
        <taxon>Bacteria</taxon>
        <taxon>Bacillati</taxon>
        <taxon>Bacillota</taxon>
        <taxon>Bacilli</taxon>
        <taxon>Bacillales</taxon>
        <taxon>Paenibacillaceae</taxon>
        <taxon>Paenibacillus</taxon>
    </lineage>
</organism>
<gene>
    <name evidence="7" type="ORF">L1F29_14980</name>
</gene>
<dbReference type="InterPro" id="IPR013324">
    <property type="entry name" value="RNA_pol_sigma_r3/r4-like"/>
</dbReference>
<dbReference type="CDD" id="cd06171">
    <property type="entry name" value="Sigma70_r4"/>
    <property type="match status" value="1"/>
</dbReference>
<dbReference type="InterPro" id="IPR039425">
    <property type="entry name" value="RNA_pol_sigma-70-like"/>
</dbReference>
<evidence type="ECO:0000313" key="8">
    <source>
        <dbReference type="Proteomes" id="UP001057877"/>
    </source>
</evidence>
<dbReference type="SUPFAM" id="SSF88946">
    <property type="entry name" value="Sigma2 domain of RNA polymerase sigma factors"/>
    <property type="match status" value="1"/>
</dbReference>
<dbReference type="RefSeq" id="WP_258389109.1">
    <property type="nucleotide sequence ID" value="NZ_CP091430.1"/>
</dbReference>
<dbReference type="InterPro" id="IPR013325">
    <property type="entry name" value="RNA_pol_sigma_r2"/>
</dbReference>
<dbReference type="PANTHER" id="PTHR43133:SF51">
    <property type="entry name" value="RNA POLYMERASE SIGMA FACTOR"/>
    <property type="match status" value="1"/>
</dbReference>
<dbReference type="SUPFAM" id="SSF88659">
    <property type="entry name" value="Sigma3 and sigma4 domains of RNA polymerase sigma factors"/>
    <property type="match status" value="1"/>
</dbReference>
<dbReference type="EMBL" id="CP091430">
    <property type="protein sequence ID" value="UVI33056.1"/>
    <property type="molecule type" value="Genomic_DNA"/>
</dbReference>
<dbReference type="InterPro" id="IPR013249">
    <property type="entry name" value="RNA_pol_sigma70_r4_t2"/>
</dbReference>
<evidence type="ECO:0000259" key="5">
    <source>
        <dbReference type="Pfam" id="PF04542"/>
    </source>
</evidence>
<dbReference type="Proteomes" id="UP001057877">
    <property type="component" value="Chromosome"/>
</dbReference>
<evidence type="ECO:0000256" key="1">
    <source>
        <dbReference type="ARBA" id="ARBA00010641"/>
    </source>
</evidence>
<keyword evidence="4" id="KW-0804">Transcription</keyword>
<dbReference type="PANTHER" id="PTHR43133">
    <property type="entry name" value="RNA POLYMERASE ECF-TYPE SIGMA FACTO"/>
    <property type="match status" value="1"/>
</dbReference>
<evidence type="ECO:0000313" key="7">
    <source>
        <dbReference type="EMBL" id="UVI33056.1"/>
    </source>
</evidence>
<reference evidence="7" key="1">
    <citation type="submission" date="2022-01" db="EMBL/GenBank/DDBJ databases">
        <title>Paenibacillus spongiae sp. nov., isolated from marine sponge.</title>
        <authorList>
            <person name="Li Z."/>
            <person name="Zhang M."/>
        </authorList>
    </citation>
    <scope>NUCLEOTIDE SEQUENCE</scope>
    <source>
        <strain evidence="7">PHS-Z3</strain>
    </source>
</reference>
<name>A0ABY5SGE2_9BACL</name>
<feature type="domain" description="RNA polymerase sigma-70 region 2" evidence="5">
    <location>
        <begin position="36"/>
        <end position="100"/>
    </location>
</feature>
<evidence type="ECO:0000256" key="4">
    <source>
        <dbReference type="ARBA" id="ARBA00023163"/>
    </source>
</evidence>
<dbReference type="Gene3D" id="1.10.1740.10">
    <property type="match status" value="1"/>
</dbReference>
<keyword evidence="3" id="KW-0731">Sigma factor</keyword>
<keyword evidence="2" id="KW-0805">Transcription regulation</keyword>
<comment type="similarity">
    <text evidence="1">Belongs to the sigma-70 factor family. ECF subfamily.</text>
</comment>
<feature type="domain" description="RNA polymerase sigma factor 70 region 4 type 2" evidence="6">
    <location>
        <begin position="165"/>
        <end position="216"/>
    </location>
</feature>
<dbReference type="InterPro" id="IPR036388">
    <property type="entry name" value="WH-like_DNA-bd_sf"/>
</dbReference>
<protein>
    <submittedName>
        <fullName evidence="7">Sigma-70 family RNA polymerase sigma factor</fullName>
    </submittedName>
</protein>
<accession>A0ABY5SGE2</accession>
<keyword evidence="8" id="KW-1185">Reference proteome</keyword>
<dbReference type="Pfam" id="PF04542">
    <property type="entry name" value="Sigma70_r2"/>
    <property type="match status" value="1"/>
</dbReference>
<sequence length="588" mass="67342">MAEMAEDRQAVQLEKVSDEVLTEWARQGDAPAFEELVRRHRVKAFSWAARISRDPHMSEDIVQEALIRAFLKLDTLVRNDQFVGWLRSIVRNQALMKLRRGGPYGRELPVSSYPLPQASENTVNLYDISSIMDFLIARSACAHEIANAGLYKDPQLHLERQEWYRIIKDLLRCLNPREKSIFENYFFEQCSPQEIAEMFQISVGNVYKIISRSRQKVQEERLSFLIRTHIQRRKEDGFMKRNELDPSPLKEAGGSLLSGTEMLYRFVRSRYPHLSLSYVDGFLLGAFIVNIEESRVDMSSTNMIDRNYLIMNGMLNLGIRVRYVEAFDFEPPDPRLMTEAIALAQSSIDSGMPAMVWELLHSEFGFIYGYDDDKQQFNALDTQADGSVSYDRLGRLQTRSLFLLGVVGEQPITPSDALWRLCRMISRHARGGDETFTGFVNGLAAYDTWLEVFRKRAIDPIGQAYTIGIIRQNRNNAVLCLEELAAEWEKPGDEWRLQIHDLLRQASQHYADVAKGFDELATMFPPPSGGEPNDPHTARTAMAVLERILASEESGVQILEQIAERLEEHAPRGHVPPIIEHPPRAYVM</sequence>